<dbReference type="Pfam" id="PF00534">
    <property type="entry name" value="Glycos_transf_1"/>
    <property type="match status" value="1"/>
</dbReference>
<dbReference type="OrthoDB" id="1395864at2"/>
<evidence type="ECO:0000259" key="2">
    <source>
        <dbReference type="Pfam" id="PF00534"/>
    </source>
</evidence>
<evidence type="ECO:0000313" key="3">
    <source>
        <dbReference type="EMBL" id="AWG21479.1"/>
    </source>
</evidence>
<keyword evidence="1 3" id="KW-0808">Transferase</keyword>
<dbReference type="GO" id="GO:0009103">
    <property type="term" value="P:lipopolysaccharide biosynthetic process"/>
    <property type="evidence" value="ECO:0007669"/>
    <property type="project" value="TreeGrafter"/>
</dbReference>
<dbReference type="AlphaFoldDB" id="A0A2S1LCK3"/>
<dbReference type="Proteomes" id="UP000244527">
    <property type="component" value="Chromosome"/>
</dbReference>
<dbReference type="PANTHER" id="PTHR46401">
    <property type="entry name" value="GLYCOSYLTRANSFERASE WBBK-RELATED"/>
    <property type="match status" value="1"/>
</dbReference>
<protein>
    <submittedName>
        <fullName evidence="3">Glycosyl transferase</fullName>
    </submittedName>
</protein>
<name>A0A2S1LCK3_9FLAO</name>
<dbReference type="PANTHER" id="PTHR46401:SF2">
    <property type="entry name" value="GLYCOSYLTRANSFERASE WBBK-RELATED"/>
    <property type="match status" value="1"/>
</dbReference>
<dbReference type="EMBL" id="CP020918">
    <property type="protein sequence ID" value="AWG21479.1"/>
    <property type="molecule type" value="Genomic_DNA"/>
</dbReference>
<feature type="domain" description="Glycosyl transferase family 1" evidence="2">
    <location>
        <begin position="191"/>
        <end position="337"/>
    </location>
</feature>
<gene>
    <name evidence="3" type="ORF">FFWV33_07985</name>
</gene>
<sequence>MKFLIVTHVPHILTQNNYFAYAPYVNEMNIWIENADELSILAPKSVDKLSAIDASYVHDRIQFIPIANFDFLNIKNSFLAVTKFPKICWKMYKAMQQADHIHLRCPGNIGLLGCFVQILFPNKTKTAKYAGNWDPKSPQPWTYRLQCWLLNNSFLTRKMTVLVYGEWQNLSENSKPFFTATYRETEKIEIPKRTFDGTIKFIFVGTLVQGKNPLYAIKLVEQLLSKGVTATLELYGEGVERQMLEDYIVKNKLENSITLKANQSREILKQAYQNTHFVLLPSDSEGWPKAIAEGMFWGAVPIATAVSCVPYMLDHGQRGILIEKNLEKDVVDILDHINNVQKYHTVSAKAWAWSQQFTMDRFEIEIKKFLQS</sequence>
<accession>A0A2S1LCK3</accession>
<dbReference type="InterPro" id="IPR001296">
    <property type="entry name" value="Glyco_trans_1"/>
</dbReference>
<evidence type="ECO:0000313" key="4">
    <source>
        <dbReference type="Proteomes" id="UP000244527"/>
    </source>
</evidence>
<dbReference type="SUPFAM" id="SSF53756">
    <property type="entry name" value="UDP-Glycosyltransferase/glycogen phosphorylase"/>
    <property type="match status" value="1"/>
</dbReference>
<keyword evidence="4" id="KW-1185">Reference proteome</keyword>
<proteinExistence type="predicted"/>
<organism evidence="3 4">
    <name type="scientific">Flavobacterium faecale</name>
    <dbReference type="NCBI Taxonomy" id="1355330"/>
    <lineage>
        <taxon>Bacteria</taxon>
        <taxon>Pseudomonadati</taxon>
        <taxon>Bacteroidota</taxon>
        <taxon>Flavobacteriia</taxon>
        <taxon>Flavobacteriales</taxon>
        <taxon>Flavobacteriaceae</taxon>
        <taxon>Flavobacterium</taxon>
    </lineage>
</organism>
<dbReference type="GO" id="GO:0016757">
    <property type="term" value="F:glycosyltransferase activity"/>
    <property type="evidence" value="ECO:0007669"/>
    <property type="project" value="InterPro"/>
</dbReference>
<evidence type="ECO:0000256" key="1">
    <source>
        <dbReference type="ARBA" id="ARBA00022679"/>
    </source>
</evidence>
<dbReference type="Gene3D" id="3.40.50.2000">
    <property type="entry name" value="Glycogen Phosphorylase B"/>
    <property type="match status" value="1"/>
</dbReference>
<dbReference type="CDD" id="cd03801">
    <property type="entry name" value="GT4_PimA-like"/>
    <property type="match status" value="1"/>
</dbReference>
<reference evidence="3 4" key="1">
    <citation type="submission" date="2017-04" db="EMBL/GenBank/DDBJ databases">
        <title>Compelte genome sequence of WV33.</title>
        <authorList>
            <person name="Lee P.C."/>
        </authorList>
    </citation>
    <scope>NUCLEOTIDE SEQUENCE [LARGE SCALE GENOMIC DNA]</scope>
    <source>
        <strain evidence="3 4">WV33</strain>
    </source>
</reference>
<dbReference type="KEGG" id="ffa:FFWV33_07985"/>
<dbReference type="RefSeq" id="WP_108740417.1">
    <property type="nucleotide sequence ID" value="NZ_CP020918.1"/>
</dbReference>